<organism evidence="4 5">
    <name type="scientific">Dissostichus eleginoides</name>
    <name type="common">Patagonian toothfish</name>
    <name type="synonym">Dissostichus amissus</name>
    <dbReference type="NCBI Taxonomy" id="100907"/>
    <lineage>
        <taxon>Eukaryota</taxon>
        <taxon>Metazoa</taxon>
        <taxon>Chordata</taxon>
        <taxon>Craniata</taxon>
        <taxon>Vertebrata</taxon>
        <taxon>Euteleostomi</taxon>
        <taxon>Actinopterygii</taxon>
        <taxon>Neopterygii</taxon>
        <taxon>Teleostei</taxon>
        <taxon>Neoteleostei</taxon>
        <taxon>Acanthomorphata</taxon>
        <taxon>Eupercaria</taxon>
        <taxon>Perciformes</taxon>
        <taxon>Notothenioidei</taxon>
        <taxon>Nototheniidae</taxon>
        <taxon>Dissostichus</taxon>
    </lineage>
</organism>
<evidence type="ECO:0000256" key="2">
    <source>
        <dbReference type="PROSITE-ProRule" id="PRU00779"/>
    </source>
</evidence>
<dbReference type="PROSITE" id="PS51448">
    <property type="entry name" value="P_TREFOIL_2"/>
    <property type="match status" value="1"/>
</dbReference>
<dbReference type="CDD" id="cd00111">
    <property type="entry name" value="Trefoil"/>
    <property type="match status" value="1"/>
</dbReference>
<dbReference type="InterPro" id="IPR017957">
    <property type="entry name" value="P_trefoil_CS"/>
</dbReference>
<dbReference type="SMART" id="SM00018">
    <property type="entry name" value="PD"/>
    <property type="match status" value="1"/>
</dbReference>
<dbReference type="InterPro" id="IPR000519">
    <property type="entry name" value="P_trefoil_dom"/>
</dbReference>
<keyword evidence="1" id="KW-1015">Disulfide bond</keyword>
<evidence type="ECO:0000259" key="3">
    <source>
        <dbReference type="PROSITE" id="PS51448"/>
    </source>
</evidence>
<accession>A0AAD9CEA0</accession>
<keyword evidence="5" id="KW-1185">Reference proteome</keyword>
<feature type="domain" description="P-type" evidence="3">
    <location>
        <begin position="49"/>
        <end position="95"/>
    </location>
</feature>
<dbReference type="SUPFAM" id="SSF57492">
    <property type="entry name" value="Trefoil"/>
    <property type="match status" value="1"/>
</dbReference>
<dbReference type="PROSITE" id="PS00025">
    <property type="entry name" value="P_TREFOIL_1"/>
    <property type="match status" value="1"/>
</dbReference>
<evidence type="ECO:0000256" key="1">
    <source>
        <dbReference type="ARBA" id="ARBA00023157"/>
    </source>
</evidence>
<protein>
    <submittedName>
        <fullName evidence="4">Sucrase-isomaltase intestinal</fullName>
    </submittedName>
</protein>
<name>A0AAD9CEA0_DISEL</name>
<comment type="caution">
    <text evidence="2">Lacks conserved residue(s) required for the propagation of feature annotation.</text>
</comment>
<gene>
    <name evidence="4" type="ORF">KUDE01_000751</name>
</gene>
<evidence type="ECO:0000313" key="5">
    <source>
        <dbReference type="Proteomes" id="UP001228049"/>
    </source>
</evidence>
<proteinExistence type="predicted"/>
<dbReference type="Pfam" id="PF00088">
    <property type="entry name" value="Trefoil"/>
    <property type="match status" value="1"/>
</dbReference>
<evidence type="ECO:0000313" key="4">
    <source>
        <dbReference type="EMBL" id="KAK1899964.1"/>
    </source>
</evidence>
<dbReference type="Proteomes" id="UP001228049">
    <property type="component" value="Unassembled WGS sequence"/>
</dbReference>
<dbReference type="Gene3D" id="4.10.110.10">
    <property type="entry name" value="Spasmolytic Protein, domain 1"/>
    <property type="match status" value="1"/>
</dbReference>
<comment type="caution">
    <text evidence="4">The sequence shown here is derived from an EMBL/GenBank/DDBJ whole genome shotgun (WGS) entry which is preliminary data.</text>
</comment>
<dbReference type="EMBL" id="JASDAP010000007">
    <property type="protein sequence ID" value="KAK1899964.1"/>
    <property type="molecule type" value="Genomic_DNA"/>
</dbReference>
<reference evidence="4" key="1">
    <citation type="submission" date="2023-04" db="EMBL/GenBank/DDBJ databases">
        <title>Chromosome-level genome of Chaenocephalus aceratus.</title>
        <authorList>
            <person name="Park H."/>
        </authorList>
    </citation>
    <scope>NUCLEOTIDE SEQUENCE</scope>
    <source>
        <strain evidence="4">DE</strain>
        <tissue evidence="4">Muscle</tissue>
    </source>
</reference>
<sequence length="128" mass="14308">MGKRRFSGLEVKLMVMFSLMFVVAIALIVLFVTGEGGVVTDESTEIFVPQCPNIPLAERVDCFPDAGASKLRCEERGCCWGPLDERNVPWCFFSTNHGYTVESMEQPTPHVMNARLKRKPLLLCLGLI</sequence>
<dbReference type="AlphaFoldDB" id="A0AAD9CEA0"/>
<dbReference type="InterPro" id="IPR044913">
    <property type="entry name" value="P_trefoil_dom_sf"/>
</dbReference>